<dbReference type="NCBIfam" id="NF047480">
    <property type="entry name" value="Lepto_Lp29"/>
    <property type="match status" value="1"/>
</dbReference>
<dbReference type="EMBL" id="AHMM02000006">
    <property type="protein sequence ID" value="EQA38653.1"/>
    <property type="molecule type" value="Genomic_DNA"/>
</dbReference>
<name>V6HFQ6_9LEPT</name>
<sequence>MKSIPKNPAAIFAAVLFLLSCNSHFILKEGRTDIPSLTLKKGVSVAFVGFLPYKVTSAGRTYTATVNPSQRIQLSEKIGQLAGKLKVRGIRKDIPPEKVKAFVETYINAVKNSGIEEILSVVDAAKEDPNAKEATIRLKDLGADYYVLGILNPPFQKSNIGLEIIHAFSHLFSMITVGLIPSILWSDAKATVLVYDKNLNRIWSKEYDAPYFVYRAIWAKPHPKECEQGRICDFENFGPVPAFAFKPVLPELESDLVQFLNSK</sequence>
<gene>
    <name evidence="1" type="ORF">LEP1GSC047_2341</name>
</gene>
<keyword evidence="1" id="KW-0449">Lipoprotein</keyword>
<dbReference type="Proteomes" id="UP000018719">
    <property type="component" value="Unassembled WGS sequence"/>
</dbReference>
<dbReference type="STRING" id="1049790.LEP1GSC047_2341"/>
<organism evidence="1 2">
    <name type="scientific">Leptospira inadai serovar Lyme str. 10</name>
    <dbReference type="NCBI Taxonomy" id="1049790"/>
    <lineage>
        <taxon>Bacteria</taxon>
        <taxon>Pseudomonadati</taxon>
        <taxon>Spirochaetota</taxon>
        <taxon>Spirochaetia</taxon>
        <taxon>Leptospirales</taxon>
        <taxon>Leptospiraceae</taxon>
        <taxon>Leptospira</taxon>
    </lineage>
</organism>
<dbReference type="AlphaFoldDB" id="V6HFQ6"/>
<comment type="caution">
    <text evidence="1">The sequence shown here is derived from an EMBL/GenBank/DDBJ whole genome shotgun (WGS) entry which is preliminary data.</text>
</comment>
<proteinExistence type="predicted"/>
<dbReference type="PROSITE" id="PS51257">
    <property type="entry name" value="PROKAR_LIPOPROTEIN"/>
    <property type="match status" value="1"/>
</dbReference>
<accession>V6HFQ6</accession>
<protein>
    <submittedName>
        <fullName evidence="1">Putative lipoprotein</fullName>
    </submittedName>
</protein>
<reference evidence="1 2" key="1">
    <citation type="submission" date="2013-05" db="EMBL/GenBank/DDBJ databases">
        <authorList>
            <person name="Harkins D.M."/>
            <person name="Durkin A.S."/>
            <person name="Brinkac L.M."/>
            <person name="Haft D.H."/>
            <person name="Selengut J.D."/>
            <person name="Sanka R."/>
            <person name="DePew J."/>
            <person name="Purushe J."/>
            <person name="Hartskeerl R.A."/>
            <person name="Ahmed A."/>
            <person name="van der Linden H."/>
            <person name="Goris M.G.A."/>
            <person name="Vinetz J.M."/>
            <person name="Sutton G.G."/>
            <person name="Nierman W.C."/>
            <person name="Fouts D.E."/>
        </authorList>
    </citation>
    <scope>NUCLEOTIDE SEQUENCE [LARGE SCALE GENOMIC DNA]</scope>
    <source>
        <strain evidence="1 2">10</strain>
    </source>
</reference>
<dbReference type="RefSeq" id="WP_010412215.1">
    <property type="nucleotide sequence ID" value="NZ_AHMM02000006.1"/>
</dbReference>
<evidence type="ECO:0000313" key="2">
    <source>
        <dbReference type="Proteomes" id="UP000018719"/>
    </source>
</evidence>
<evidence type="ECO:0000313" key="1">
    <source>
        <dbReference type="EMBL" id="EQA38653.1"/>
    </source>
</evidence>